<dbReference type="GO" id="GO:0005886">
    <property type="term" value="C:plasma membrane"/>
    <property type="evidence" value="ECO:0007669"/>
    <property type="project" value="UniProtKB-SubCell"/>
</dbReference>
<dbReference type="InterPro" id="IPR000782">
    <property type="entry name" value="FAS1_domain"/>
</dbReference>
<dbReference type="AlphaFoldDB" id="A0A835EHR8"/>
<keyword evidence="9" id="KW-0449">Lipoprotein</keyword>
<keyword evidence="15" id="KW-1185">Reference proteome</keyword>
<dbReference type="SUPFAM" id="SSF82153">
    <property type="entry name" value="FAS1 domain"/>
    <property type="match status" value="2"/>
</dbReference>
<dbReference type="Proteomes" id="UP000636709">
    <property type="component" value="Unassembled WGS sequence"/>
</dbReference>
<dbReference type="PROSITE" id="PS50213">
    <property type="entry name" value="FAS1"/>
    <property type="match status" value="1"/>
</dbReference>
<dbReference type="GO" id="GO:0098552">
    <property type="term" value="C:side of membrane"/>
    <property type="evidence" value="ECO:0007669"/>
    <property type="project" value="UniProtKB-KW"/>
</dbReference>
<keyword evidence="8" id="KW-0325">Glycoprotein</keyword>
<feature type="signal peptide" evidence="12">
    <location>
        <begin position="1"/>
        <end position="22"/>
    </location>
</feature>
<comment type="function">
    <text evidence="10">May be a cell surface adhesion protein.</text>
</comment>
<feature type="region of interest" description="Disordered" evidence="11">
    <location>
        <begin position="627"/>
        <end position="662"/>
    </location>
</feature>
<organism evidence="14 15">
    <name type="scientific">Digitaria exilis</name>
    <dbReference type="NCBI Taxonomy" id="1010633"/>
    <lineage>
        <taxon>Eukaryota</taxon>
        <taxon>Viridiplantae</taxon>
        <taxon>Streptophyta</taxon>
        <taxon>Embryophyta</taxon>
        <taxon>Tracheophyta</taxon>
        <taxon>Spermatophyta</taxon>
        <taxon>Magnoliopsida</taxon>
        <taxon>Liliopsida</taxon>
        <taxon>Poales</taxon>
        <taxon>Poaceae</taxon>
        <taxon>PACMAD clade</taxon>
        <taxon>Panicoideae</taxon>
        <taxon>Panicodae</taxon>
        <taxon>Paniceae</taxon>
        <taxon>Anthephorinae</taxon>
        <taxon>Digitaria</taxon>
    </lineage>
</organism>
<evidence type="ECO:0000313" key="14">
    <source>
        <dbReference type="EMBL" id="KAF8687231.1"/>
    </source>
</evidence>
<dbReference type="Gene3D" id="2.30.180.10">
    <property type="entry name" value="FAS1 domain"/>
    <property type="match status" value="1"/>
</dbReference>
<keyword evidence="6" id="KW-0654">Proteoglycan</keyword>
<evidence type="ECO:0000256" key="9">
    <source>
        <dbReference type="ARBA" id="ARBA00023288"/>
    </source>
</evidence>
<feature type="compositionally biased region" description="Polar residues" evidence="11">
    <location>
        <begin position="582"/>
        <end position="594"/>
    </location>
</feature>
<feature type="chain" id="PRO_5032577828" description="FAS1 domain-containing protein" evidence="12">
    <location>
        <begin position="23"/>
        <end position="662"/>
    </location>
</feature>
<comment type="similarity">
    <text evidence="2">Belongs to the fasciclin-like AGP family.</text>
</comment>
<comment type="caution">
    <text evidence="14">The sequence shown here is derived from an EMBL/GenBank/DDBJ whole genome shotgun (WGS) entry which is preliminary data.</text>
</comment>
<dbReference type="EMBL" id="JACEFO010002056">
    <property type="protein sequence ID" value="KAF8687231.1"/>
    <property type="molecule type" value="Genomic_DNA"/>
</dbReference>
<feature type="region of interest" description="Disordered" evidence="11">
    <location>
        <begin position="577"/>
        <end position="612"/>
    </location>
</feature>
<evidence type="ECO:0000256" key="5">
    <source>
        <dbReference type="ARBA" id="ARBA00022729"/>
    </source>
</evidence>
<evidence type="ECO:0000256" key="10">
    <source>
        <dbReference type="ARBA" id="ARBA00024686"/>
    </source>
</evidence>
<dbReference type="Gramene" id="Dexi4B01G0019070.1">
    <property type="protein sequence ID" value="Dexi4B01G0019070.1:cds"/>
    <property type="gene ID" value="Dexi4B01G0019070"/>
</dbReference>
<keyword evidence="3" id="KW-1003">Cell membrane</keyword>
<feature type="domain" description="FAS1" evidence="13">
    <location>
        <begin position="395"/>
        <end position="558"/>
    </location>
</feature>
<protein>
    <recommendedName>
        <fullName evidence="13">FAS1 domain-containing protein</fullName>
    </recommendedName>
</protein>
<keyword evidence="5 12" id="KW-0732">Signal</keyword>
<dbReference type="PANTHER" id="PTHR32382:SF6">
    <property type="entry name" value="FASCICLIN-LIKE ARABINOGALACTAN PROTEIN 14"/>
    <property type="match status" value="1"/>
</dbReference>
<evidence type="ECO:0000259" key="13">
    <source>
        <dbReference type="PROSITE" id="PS50213"/>
    </source>
</evidence>
<dbReference type="PANTHER" id="PTHR32382">
    <property type="entry name" value="FASCICLIN-LIKE ARABINOGALACTAN PROTEIN"/>
    <property type="match status" value="1"/>
</dbReference>
<evidence type="ECO:0000256" key="3">
    <source>
        <dbReference type="ARBA" id="ARBA00022475"/>
    </source>
</evidence>
<keyword evidence="4" id="KW-0336">GPI-anchor</keyword>
<evidence type="ECO:0000313" key="15">
    <source>
        <dbReference type="Proteomes" id="UP000636709"/>
    </source>
</evidence>
<keyword evidence="7" id="KW-0472">Membrane</keyword>
<evidence type="ECO:0000256" key="2">
    <source>
        <dbReference type="ARBA" id="ARBA00007843"/>
    </source>
</evidence>
<sequence length="662" mass="69973">MAPNLSLIVFLFLLLPAVATVAAPAPSPSGKAAAPAPSPSGNAAFNVTEILAPYPELKLFNMLLSKMLLAGEINSRGSITILATNNLCVEWLLRRTARLPRTSVADIVSFHVVLDYIDAARLAALPRGAQPAVFATLYQTTGRARNRTGLVNITAEPRDVVFAPATPGSRVKAMFRAAVTTKPYKISVLEVSNFIAATAVPVAITVSIAITVAVAIAGCAKKDEAHGDRAEPCANDAAATEHTSAGAGAVAWSCGEGDEVVDWCGRGDVARGGAEEAPMKKERGARVGSMVVNGPVYGSRPRPEEDDDRFFLRERKMMIEGESRLGMVESWAGQEKELGRERRPVGPRREGKVWARKGMAPNLSLLVFLFLLLPTASNAAATAPPTPSPSGNGSAFNVTAILARYPEFKLFNLLLSKTQVAREINSRNSITVLATNNAAVDWLLRRSSKLSRTSLAELMSVHVILDYIDAAKLAALPRGGQPAVATTLFQTTGTARNRTGFLNITAAPRGGAAVFVSAAPGSLVSATFKRVVTAKPYNISVLQISNFVVPPHIVTRPLPPSPPAPRMRQMAIAPSPAPTVAQFPTTQPSPQGDTSEAPEAEAPAPSHGGHVGKATMDQFRMLHGGVSWPILDPGPSELGTRPRPSFDWPGVGGQGRPAAKSY</sequence>
<dbReference type="InterPro" id="IPR036378">
    <property type="entry name" value="FAS1_dom_sf"/>
</dbReference>
<evidence type="ECO:0000256" key="12">
    <source>
        <dbReference type="SAM" id="SignalP"/>
    </source>
</evidence>
<evidence type="ECO:0000256" key="6">
    <source>
        <dbReference type="ARBA" id="ARBA00022974"/>
    </source>
</evidence>
<evidence type="ECO:0000256" key="8">
    <source>
        <dbReference type="ARBA" id="ARBA00023180"/>
    </source>
</evidence>
<dbReference type="FunFam" id="2.30.180.10:FF:000015">
    <property type="entry name" value="Fasciclin-like arabinogalactan protein 3"/>
    <property type="match status" value="1"/>
</dbReference>
<evidence type="ECO:0000256" key="1">
    <source>
        <dbReference type="ARBA" id="ARBA00004609"/>
    </source>
</evidence>
<comment type="subcellular location">
    <subcellularLocation>
        <location evidence="1">Cell membrane</location>
        <topology evidence="1">Lipid-anchor</topology>
        <topology evidence="1">GPI-anchor</topology>
    </subcellularLocation>
</comment>
<dbReference type="OrthoDB" id="694090at2759"/>
<evidence type="ECO:0000256" key="11">
    <source>
        <dbReference type="SAM" id="MobiDB-lite"/>
    </source>
</evidence>
<reference evidence="14" key="1">
    <citation type="submission" date="2020-07" db="EMBL/GenBank/DDBJ databases">
        <title>Genome sequence and genetic diversity analysis of an under-domesticated orphan crop, white fonio (Digitaria exilis).</title>
        <authorList>
            <person name="Bennetzen J.L."/>
            <person name="Chen S."/>
            <person name="Ma X."/>
            <person name="Wang X."/>
            <person name="Yssel A.E.J."/>
            <person name="Chaluvadi S.R."/>
            <person name="Johnson M."/>
            <person name="Gangashetty P."/>
            <person name="Hamidou F."/>
            <person name="Sanogo M.D."/>
            <person name="Zwaenepoel A."/>
            <person name="Wallace J."/>
            <person name="Van De Peer Y."/>
            <person name="Van Deynze A."/>
        </authorList>
    </citation>
    <scope>NUCLEOTIDE SEQUENCE</scope>
    <source>
        <tissue evidence="14">Leaves</tissue>
    </source>
</reference>
<proteinExistence type="inferred from homology"/>
<dbReference type="InterPro" id="IPR033254">
    <property type="entry name" value="Plant_FLA"/>
</dbReference>
<evidence type="ECO:0000256" key="4">
    <source>
        <dbReference type="ARBA" id="ARBA00022622"/>
    </source>
</evidence>
<evidence type="ECO:0000256" key="7">
    <source>
        <dbReference type="ARBA" id="ARBA00023136"/>
    </source>
</evidence>
<accession>A0A835EHR8</accession>
<name>A0A835EHR8_9POAL</name>
<dbReference type="Pfam" id="PF02469">
    <property type="entry name" value="Fasciclin"/>
    <property type="match status" value="1"/>
</dbReference>
<gene>
    <name evidence="14" type="ORF">HU200_042899</name>
</gene>